<dbReference type="SMART" id="SM00982">
    <property type="entry name" value="TRCF"/>
    <property type="match status" value="1"/>
</dbReference>
<keyword evidence="5 13" id="KW-0378">Hydrolase</keyword>
<dbReference type="SUPFAM" id="SSF52540">
    <property type="entry name" value="P-loop containing nucleoside triphosphate hydrolases"/>
    <property type="match status" value="4"/>
</dbReference>
<dbReference type="PROSITE" id="PS51194">
    <property type="entry name" value="HELICASE_CTER"/>
    <property type="match status" value="1"/>
</dbReference>
<dbReference type="STRING" id="690567.460"/>
<keyword evidence="4 13" id="KW-0227">DNA damage</keyword>
<name>A0A0E3W2M8_9FIRM</name>
<dbReference type="Gene3D" id="3.30.2060.10">
    <property type="entry name" value="Penicillin-binding protein 1b domain"/>
    <property type="match status" value="1"/>
</dbReference>
<evidence type="ECO:0000256" key="4">
    <source>
        <dbReference type="ARBA" id="ARBA00022763"/>
    </source>
</evidence>
<dbReference type="PANTHER" id="PTHR47964:SF1">
    <property type="entry name" value="ATP-DEPENDENT DNA HELICASE HOMOLOG RECG, CHLOROPLASTIC"/>
    <property type="match status" value="1"/>
</dbReference>
<comment type="similarity">
    <text evidence="10 13">In the N-terminal section; belongs to the UvrB family.</text>
</comment>
<evidence type="ECO:0000256" key="11">
    <source>
        <dbReference type="ARBA" id="ARBA00061399"/>
    </source>
</evidence>
<dbReference type="GO" id="GO:0000716">
    <property type="term" value="P:transcription-coupled nucleotide-excision repair, DNA damage recognition"/>
    <property type="evidence" value="ECO:0007669"/>
    <property type="project" value="UniProtKB-UniRule"/>
</dbReference>
<dbReference type="InterPro" id="IPR005118">
    <property type="entry name" value="TRCF_C"/>
</dbReference>
<evidence type="ECO:0000256" key="2">
    <source>
        <dbReference type="ARBA" id="ARBA00022490"/>
    </source>
</evidence>
<dbReference type="SMART" id="SM00487">
    <property type="entry name" value="DEXDc"/>
    <property type="match status" value="1"/>
</dbReference>
<reference evidence="16 17" key="1">
    <citation type="submission" date="2015-03" db="EMBL/GenBank/DDBJ databases">
        <authorList>
            <person name="Murphy D."/>
        </authorList>
    </citation>
    <scope>NUCLEOTIDE SEQUENCE [LARGE SCALE GENOMIC DNA]</scope>
    <source>
        <strain evidence="16 17">OL-4</strain>
    </source>
</reference>
<dbReference type="SMART" id="SM00490">
    <property type="entry name" value="HELICc"/>
    <property type="match status" value="1"/>
</dbReference>
<accession>A0A0E3W2M8</accession>
<evidence type="ECO:0000256" key="1">
    <source>
        <dbReference type="ARBA" id="ARBA00004496"/>
    </source>
</evidence>
<dbReference type="PANTHER" id="PTHR47964">
    <property type="entry name" value="ATP-DEPENDENT DNA HELICASE HOMOLOG RECG, CHLOROPLASTIC"/>
    <property type="match status" value="1"/>
</dbReference>
<dbReference type="Gene3D" id="3.40.50.300">
    <property type="entry name" value="P-loop containing nucleotide triphosphate hydrolases"/>
    <property type="match status" value="3"/>
</dbReference>
<dbReference type="PROSITE" id="PS51192">
    <property type="entry name" value="HELICASE_ATP_BIND_1"/>
    <property type="match status" value="1"/>
</dbReference>
<organism evidence="16 17">
    <name type="scientific">Syntrophomonas zehnderi OL-4</name>
    <dbReference type="NCBI Taxonomy" id="690567"/>
    <lineage>
        <taxon>Bacteria</taxon>
        <taxon>Bacillati</taxon>
        <taxon>Bacillota</taxon>
        <taxon>Clostridia</taxon>
        <taxon>Eubacteriales</taxon>
        <taxon>Syntrophomonadaceae</taxon>
        <taxon>Syntrophomonas</taxon>
    </lineage>
</organism>
<comment type="similarity">
    <text evidence="11 13">In the C-terminal section; belongs to the helicase family. RecG subfamily.</text>
</comment>
<dbReference type="GO" id="GO:0003684">
    <property type="term" value="F:damaged DNA binding"/>
    <property type="evidence" value="ECO:0007669"/>
    <property type="project" value="InterPro"/>
</dbReference>
<dbReference type="Pfam" id="PF17757">
    <property type="entry name" value="UvrB_inter"/>
    <property type="match status" value="1"/>
</dbReference>
<dbReference type="Gene3D" id="2.40.10.170">
    <property type="match status" value="1"/>
</dbReference>
<dbReference type="Pfam" id="PF03461">
    <property type="entry name" value="TRCF"/>
    <property type="match status" value="1"/>
</dbReference>
<dbReference type="GO" id="GO:0005524">
    <property type="term" value="F:ATP binding"/>
    <property type="evidence" value="ECO:0007669"/>
    <property type="project" value="UniProtKB-UniRule"/>
</dbReference>
<evidence type="ECO:0000259" key="14">
    <source>
        <dbReference type="PROSITE" id="PS51192"/>
    </source>
</evidence>
<comment type="function">
    <text evidence="13">Couples transcription and DNA repair by recognizing RNA polymerase (RNAP) stalled at DNA lesions. Mediates ATP-dependent release of RNAP and its truncated transcript from the DNA, and recruitment of nucleotide excision repair machinery to the damaged site.</text>
</comment>
<dbReference type="HAMAP" id="MF_00969">
    <property type="entry name" value="TRCF"/>
    <property type="match status" value="1"/>
</dbReference>
<comment type="subcellular location">
    <subcellularLocation>
        <location evidence="1 13">Cytoplasm</location>
    </subcellularLocation>
</comment>
<dbReference type="Gene3D" id="3.90.1150.50">
    <property type="entry name" value="Transcription-repair-coupling factor, D7 domain"/>
    <property type="match status" value="1"/>
</dbReference>
<keyword evidence="9 13" id="KW-0234">DNA repair</keyword>
<dbReference type="SMART" id="SM01058">
    <property type="entry name" value="CarD_TRCF"/>
    <property type="match status" value="1"/>
</dbReference>
<feature type="domain" description="Helicase C-terminal" evidence="15">
    <location>
        <begin position="725"/>
        <end position="891"/>
    </location>
</feature>
<keyword evidence="8 13" id="KW-0238">DNA-binding</keyword>
<dbReference type="InterPro" id="IPR037235">
    <property type="entry name" value="TRCF-like_C_D7"/>
</dbReference>
<dbReference type="InterPro" id="IPR041471">
    <property type="entry name" value="UvrB_inter"/>
</dbReference>
<dbReference type="GO" id="GO:0003678">
    <property type="term" value="F:DNA helicase activity"/>
    <property type="evidence" value="ECO:0007669"/>
    <property type="project" value="TreeGrafter"/>
</dbReference>
<dbReference type="Pfam" id="PF00271">
    <property type="entry name" value="Helicase_C"/>
    <property type="match status" value="1"/>
</dbReference>
<evidence type="ECO:0000256" key="3">
    <source>
        <dbReference type="ARBA" id="ARBA00022741"/>
    </source>
</evidence>
<evidence type="ECO:0000256" key="10">
    <source>
        <dbReference type="ARBA" id="ARBA00061104"/>
    </source>
</evidence>
<dbReference type="AlphaFoldDB" id="A0A0E3W2M8"/>
<evidence type="ECO:0000256" key="9">
    <source>
        <dbReference type="ARBA" id="ARBA00023204"/>
    </source>
</evidence>
<dbReference type="InterPro" id="IPR001650">
    <property type="entry name" value="Helicase_C-like"/>
</dbReference>
<evidence type="ECO:0000256" key="12">
    <source>
        <dbReference type="ARBA" id="ARBA00070128"/>
    </source>
</evidence>
<dbReference type="InterPro" id="IPR011545">
    <property type="entry name" value="DEAD/DEAH_box_helicase_dom"/>
</dbReference>
<dbReference type="InterPro" id="IPR004576">
    <property type="entry name" value="Mfd"/>
</dbReference>
<evidence type="ECO:0000256" key="7">
    <source>
        <dbReference type="ARBA" id="ARBA00022840"/>
    </source>
</evidence>
<dbReference type="CDD" id="cd17991">
    <property type="entry name" value="DEXHc_TRCF"/>
    <property type="match status" value="1"/>
</dbReference>
<evidence type="ECO:0000313" key="17">
    <source>
        <dbReference type="Proteomes" id="UP000045545"/>
    </source>
</evidence>
<dbReference type="InterPro" id="IPR027417">
    <property type="entry name" value="P-loop_NTPase"/>
</dbReference>
<dbReference type="EMBL" id="CGIH01000005">
    <property type="protein sequence ID" value="CFX10200.1"/>
    <property type="molecule type" value="Genomic_DNA"/>
</dbReference>
<dbReference type="Pfam" id="PF02559">
    <property type="entry name" value="CarD_TRCF_RID"/>
    <property type="match status" value="1"/>
</dbReference>
<dbReference type="NCBIfam" id="TIGR00580">
    <property type="entry name" value="mfd"/>
    <property type="match status" value="1"/>
</dbReference>
<keyword evidence="3 13" id="KW-0547">Nucleotide-binding</keyword>
<evidence type="ECO:0000259" key="15">
    <source>
        <dbReference type="PROSITE" id="PS51194"/>
    </source>
</evidence>
<evidence type="ECO:0000313" key="16">
    <source>
        <dbReference type="EMBL" id="CFX10200.1"/>
    </source>
</evidence>
<evidence type="ECO:0000256" key="5">
    <source>
        <dbReference type="ARBA" id="ARBA00022801"/>
    </source>
</evidence>
<dbReference type="SUPFAM" id="SSF143517">
    <property type="entry name" value="TRCF domain-like"/>
    <property type="match status" value="1"/>
</dbReference>
<dbReference type="GO" id="GO:0006355">
    <property type="term" value="P:regulation of DNA-templated transcription"/>
    <property type="evidence" value="ECO:0007669"/>
    <property type="project" value="UniProtKB-UniRule"/>
</dbReference>
<dbReference type="GO" id="GO:0005737">
    <property type="term" value="C:cytoplasm"/>
    <property type="evidence" value="ECO:0007669"/>
    <property type="project" value="UniProtKB-SubCell"/>
</dbReference>
<protein>
    <recommendedName>
        <fullName evidence="12 13">Transcription-repair-coupling factor</fullName>
        <shortName evidence="13">TRCF</shortName>
        <ecNumber evidence="13">3.6.4.-</ecNumber>
    </recommendedName>
</protein>
<feature type="domain" description="Helicase ATP-binding" evidence="14">
    <location>
        <begin position="555"/>
        <end position="716"/>
    </location>
</feature>
<evidence type="ECO:0000256" key="13">
    <source>
        <dbReference type="HAMAP-Rule" id="MF_00969"/>
    </source>
</evidence>
<dbReference type="InterPro" id="IPR014001">
    <property type="entry name" value="Helicase_ATP-bd"/>
</dbReference>
<keyword evidence="7 13" id="KW-0067">ATP-binding</keyword>
<dbReference type="SUPFAM" id="SSF141259">
    <property type="entry name" value="CarD-like"/>
    <property type="match status" value="1"/>
</dbReference>
<dbReference type="InterPro" id="IPR036101">
    <property type="entry name" value="CarD-like/TRCF_RID_sf"/>
</dbReference>
<gene>
    <name evidence="13" type="primary">mfd</name>
    <name evidence="16" type="ORF">460</name>
</gene>
<evidence type="ECO:0000256" key="8">
    <source>
        <dbReference type="ARBA" id="ARBA00023125"/>
    </source>
</evidence>
<dbReference type="Proteomes" id="UP000045545">
    <property type="component" value="Unassembled WGS sequence"/>
</dbReference>
<keyword evidence="2 13" id="KW-0963">Cytoplasm</keyword>
<dbReference type="FunFam" id="3.40.50.300:FF:000546">
    <property type="entry name" value="Transcription-repair-coupling factor"/>
    <property type="match status" value="1"/>
</dbReference>
<dbReference type="InterPro" id="IPR003711">
    <property type="entry name" value="CarD-like/TRCF_RID"/>
</dbReference>
<dbReference type="GO" id="GO:0016787">
    <property type="term" value="F:hydrolase activity"/>
    <property type="evidence" value="ECO:0007669"/>
    <property type="project" value="UniProtKB-KW"/>
</dbReference>
<sequence length="1065" mass="121686">MNQTFLAKFGDTLKRGEDVLLSGLSGTARTYFLKETSHKYRGKFLCLVPTEENAYDLARELRALLGEKRVFLFLARDLVFVKENASIIEVERVLTLQDLINHPRSQTVIISTPAALMYRIMSPRQMQQQSISIDIGQELPLNKLLSILIKSGYNRVDTVTRPGQLAVRGGLVDLYPSGEREPYRIEFFGDTVDTMRSFDVDSQRSLKAAKHIQVYPADELSGTENDASLLDYLPPKSLIFLDEPRDFYNVLNKQAQKYKEYLKEARREDKTIRELSLLSQENLRLSLDAHTVIYHSFFPGNIPQVGVGLYQHISQIETETFHNRLESLYPRLREWQEKGYQVTLAIKNKALRDEMAGYLSDQHLSGVKISSDSFERGFISPDLGIALVAEEDLFAKRVGKSKAPKKQAEPRLLAEDLKLGDYVVHENYGIGIYRGVTQVESNGVTREYLLLQYAGTDKLYLPVDKLDLLFRYSSSEDKHPRLSKLGGTEWERTRQRVAQSIQDMAEELLVLYATRANIKGFAFSPDTPWQRQFEDDFPYEETPDQLKAIEDTKRDMEARKPMDRIICGDVGYGKTEVALRAAFKAVMDGKQVAILVPTTVLAEQHFETFKKRFANYPANIEVLSRFRTAAQQKKTVNELSKGAVDIVIATHRLLSKDVEFHNLGLLVIDEEHRFGVAQKEKIKHLKEQVDVLSLSATPIPRSLHMGLTGLRDLSLIETAPPQRYPITTYVLEYNPEIIKEAVRAELSRGGQVFFVHNRVQDMERVKKELEELLPTVRIAVGHGRMPEEELARVMFDFAEGRYDLFLCTTIIESGLDMPNVNTIIIDMADHLGMAQLYQLRGRVGRADRVAYAYLTYRPDKVVTEIAQKRLNAIREFNELGAGMKIALRDLEIRGAGNILGAQQHGHIHAVGFDLYCRLLEQETAKLRGEVRDDPVIPQLDIDVDNYIPDDYIPDPGTKMRIYRRLLLAVEAEEIDDIRNEIRDRFGKLPPAVENFLQIAALRVKARDKEIKALRLKERELEIILSQPLQEKLQIPGIKQVNDHTLFMRMDKAVSLQRLQEILEAI</sequence>
<proteinExistence type="inferred from homology"/>
<keyword evidence="17" id="KW-1185">Reference proteome</keyword>
<dbReference type="InterPro" id="IPR047112">
    <property type="entry name" value="RecG/Mfd"/>
</dbReference>
<keyword evidence="6" id="KW-0347">Helicase</keyword>
<dbReference type="EC" id="3.6.4.-" evidence="13"/>
<dbReference type="Pfam" id="PF00270">
    <property type="entry name" value="DEAD"/>
    <property type="match status" value="1"/>
</dbReference>
<evidence type="ECO:0000256" key="6">
    <source>
        <dbReference type="ARBA" id="ARBA00022806"/>
    </source>
</evidence>